<name>A0A444Z054_ARAHY</name>
<evidence type="ECO:0000259" key="1">
    <source>
        <dbReference type="Pfam" id="PF10536"/>
    </source>
</evidence>
<comment type="caution">
    <text evidence="2">The sequence shown here is derived from an EMBL/GenBank/DDBJ whole genome shotgun (WGS) entry which is preliminary data.</text>
</comment>
<organism evidence="2 3">
    <name type="scientific">Arachis hypogaea</name>
    <name type="common">Peanut</name>
    <dbReference type="NCBI Taxonomy" id="3818"/>
    <lineage>
        <taxon>Eukaryota</taxon>
        <taxon>Viridiplantae</taxon>
        <taxon>Streptophyta</taxon>
        <taxon>Embryophyta</taxon>
        <taxon>Tracheophyta</taxon>
        <taxon>Spermatophyta</taxon>
        <taxon>Magnoliopsida</taxon>
        <taxon>eudicotyledons</taxon>
        <taxon>Gunneridae</taxon>
        <taxon>Pentapetalae</taxon>
        <taxon>rosids</taxon>
        <taxon>fabids</taxon>
        <taxon>Fabales</taxon>
        <taxon>Fabaceae</taxon>
        <taxon>Papilionoideae</taxon>
        <taxon>50 kb inversion clade</taxon>
        <taxon>dalbergioids sensu lato</taxon>
        <taxon>Dalbergieae</taxon>
        <taxon>Pterocarpus clade</taxon>
        <taxon>Arachis</taxon>
    </lineage>
</organism>
<sequence length="163" mass="18414">MALILGIGIDDLPVTRTTMTSHETMEAEWLHQFGVAPRADHCKGSYIKMIWIRNVKDRLHLNDRVSMEKCVKCHILLFGSILFADKSGSAVYWKFMPLLCDFTRIHESSYGSASLAHLYSVLCRTSRFACKECDGLLILLHIWAWICIPVLAPIPGAPQFSTC</sequence>
<dbReference type="GO" id="GO:0010073">
    <property type="term" value="P:meristem maintenance"/>
    <property type="evidence" value="ECO:0007669"/>
    <property type="project" value="InterPro"/>
</dbReference>
<keyword evidence="3" id="KW-1185">Reference proteome</keyword>
<dbReference type="Pfam" id="PF10536">
    <property type="entry name" value="PMD"/>
    <property type="match status" value="1"/>
</dbReference>
<dbReference type="InterPro" id="IPR019557">
    <property type="entry name" value="AminoTfrase-like_pln_mobile"/>
</dbReference>
<dbReference type="AlphaFoldDB" id="A0A444Z054"/>
<accession>A0A444Z054</accession>
<dbReference type="Proteomes" id="UP000289738">
    <property type="component" value="Chromosome B05"/>
</dbReference>
<dbReference type="InterPro" id="IPR044824">
    <property type="entry name" value="MAIN-like"/>
</dbReference>
<feature type="domain" description="Aminotransferase-like plant mobile" evidence="1">
    <location>
        <begin position="1"/>
        <end position="153"/>
    </location>
</feature>
<evidence type="ECO:0000313" key="2">
    <source>
        <dbReference type="EMBL" id="RYR07587.1"/>
    </source>
</evidence>
<gene>
    <name evidence="2" type="ORF">Ahy_B05g074975</name>
</gene>
<dbReference type="PANTHER" id="PTHR46033:SF8">
    <property type="entry name" value="PROTEIN MAINTENANCE OF MERISTEMS-LIKE"/>
    <property type="match status" value="1"/>
</dbReference>
<dbReference type="PANTHER" id="PTHR46033">
    <property type="entry name" value="PROTEIN MAIN-LIKE 2"/>
    <property type="match status" value="1"/>
</dbReference>
<evidence type="ECO:0000313" key="3">
    <source>
        <dbReference type="Proteomes" id="UP000289738"/>
    </source>
</evidence>
<proteinExistence type="predicted"/>
<protein>
    <recommendedName>
        <fullName evidence="1">Aminotransferase-like plant mobile domain-containing protein</fullName>
    </recommendedName>
</protein>
<reference evidence="2 3" key="1">
    <citation type="submission" date="2019-01" db="EMBL/GenBank/DDBJ databases">
        <title>Sequencing of cultivated peanut Arachis hypogaea provides insights into genome evolution and oil improvement.</title>
        <authorList>
            <person name="Chen X."/>
        </authorList>
    </citation>
    <scope>NUCLEOTIDE SEQUENCE [LARGE SCALE GENOMIC DNA]</scope>
    <source>
        <strain evidence="3">cv. Fuhuasheng</strain>
        <tissue evidence="2">Leaves</tissue>
    </source>
</reference>
<dbReference type="EMBL" id="SDMP01000015">
    <property type="protein sequence ID" value="RYR07587.1"/>
    <property type="molecule type" value="Genomic_DNA"/>
</dbReference>